<dbReference type="Proteomes" id="UP000624404">
    <property type="component" value="Unassembled WGS sequence"/>
</dbReference>
<dbReference type="AlphaFoldDB" id="A0A8H2VZS4"/>
<keyword evidence="3" id="KW-1185">Reference proteome</keyword>
<reference evidence="2" key="1">
    <citation type="submission" date="2020-10" db="EMBL/GenBank/DDBJ databases">
        <authorList>
            <person name="Kusch S."/>
        </authorList>
    </citation>
    <scope>NUCLEOTIDE SEQUENCE</scope>
    <source>
        <strain evidence="2">SwB9</strain>
    </source>
</reference>
<name>A0A8H2VZS4_9HELO</name>
<sequence>MTAAQEVRCSPRLERKRKISEVKSEGYHQSRKHAVTGKFDFNAKLQVAEKEIGESPAALREEIAHLIMDVKTRDDEIARLKEKAELARLEQRNMELEAARLKGLEDWRKQMRQILIGGEAIL</sequence>
<evidence type="ECO:0000313" key="3">
    <source>
        <dbReference type="Proteomes" id="UP000624404"/>
    </source>
</evidence>
<dbReference type="OrthoDB" id="3551852at2759"/>
<accession>A0A8H2VZS4</accession>
<evidence type="ECO:0000313" key="2">
    <source>
        <dbReference type="EMBL" id="CAD6447957.1"/>
    </source>
</evidence>
<proteinExistence type="predicted"/>
<protein>
    <submittedName>
        <fullName evidence="2">C81b3e8e-ecf1-446e-b1d2-d3d84af00101</fullName>
    </submittedName>
</protein>
<feature type="coiled-coil region" evidence="1">
    <location>
        <begin position="70"/>
        <end position="106"/>
    </location>
</feature>
<dbReference type="EMBL" id="CAJHIA010000030">
    <property type="protein sequence ID" value="CAD6447957.1"/>
    <property type="molecule type" value="Genomic_DNA"/>
</dbReference>
<organism evidence="2 3">
    <name type="scientific">Sclerotinia trifoliorum</name>
    <dbReference type="NCBI Taxonomy" id="28548"/>
    <lineage>
        <taxon>Eukaryota</taxon>
        <taxon>Fungi</taxon>
        <taxon>Dikarya</taxon>
        <taxon>Ascomycota</taxon>
        <taxon>Pezizomycotina</taxon>
        <taxon>Leotiomycetes</taxon>
        <taxon>Helotiales</taxon>
        <taxon>Sclerotiniaceae</taxon>
        <taxon>Sclerotinia</taxon>
    </lineage>
</organism>
<comment type="caution">
    <text evidence="2">The sequence shown here is derived from an EMBL/GenBank/DDBJ whole genome shotgun (WGS) entry which is preliminary data.</text>
</comment>
<keyword evidence="1" id="KW-0175">Coiled coil</keyword>
<gene>
    <name evidence="2" type="ORF">SCLTRI_LOCUS7753</name>
</gene>
<evidence type="ECO:0000256" key="1">
    <source>
        <dbReference type="SAM" id="Coils"/>
    </source>
</evidence>